<dbReference type="PANTHER" id="PTHR38434">
    <property type="entry name" value="BLL2549 PROTEIN"/>
    <property type="match status" value="1"/>
</dbReference>
<keyword evidence="3" id="KW-1185">Reference proteome</keyword>
<feature type="transmembrane region" description="Helical" evidence="1">
    <location>
        <begin position="863"/>
        <end position="881"/>
    </location>
</feature>
<name>A0A8J7SKG9_9BACT</name>
<feature type="transmembrane region" description="Helical" evidence="1">
    <location>
        <begin position="193"/>
        <end position="215"/>
    </location>
</feature>
<evidence type="ECO:0000313" key="3">
    <source>
        <dbReference type="Proteomes" id="UP000624703"/>
    </source>
</evidence>
<keyword evidence="1" id="KW-0812">Transmembrane</keyword>
<keyword evidence="1" id="KW-0472">Membrane</keyword>
<feature type="transmembrane region" description="Helical" evidence="1">
    <location>
        <begin position="835"/>
        <end position="851"/>
    </location>
</feature>
<protein>
    <submittedName>
        <fullName evidence="2">DUF2339 domain-containing protein</fullName>
    </submittedName>
</protein>
<dbReference type="AlphaFoldDB" id="A0A8J7SKG9"/>
<feature type="transmembrane region" description="Helical" evidence="1">
    <location>
        <begin position="592"/>
        <end position="611"/>
    </location>
</feature>
<reference evidence="2" key="1">
    <citation type="submission" date="2021-01" db="EMBL/GenBank/DDBJ databases">
        <title>Modified the classification status of verrucomicrobia.</title>
        <authorList>
            <person name="Feng X."/>
        </authorList>
    </citation>
    <scope>NUCLEOTIDE SEQUENCE</scope>
    <source>
        <strain evidence="2">_KCTC 22039</strain>
    </source>
</reference>
<feature type="transmembrane region" description="Helical" evidence="1">
    <location>
        <begin position="915"/>
        <end position="933"/>
    </location>
</feature>
<feature type="transmembrane region" description="Helical" evidence="1">
    <location>
        <begin position="135"/>
        <end position="154"/>
    </location>
</feature>
<feature type="transmembrane region" description="Helical" evidence="1">
    <location>
        <begin position="782"/>
        <end position="799"/>
    </location>
</feature>
<accession>A0A8J7SKG9</accession>
<dbReference type="InterPro" id="IPR019286">
    <property type="entry name" value="DUF2339_TM"/>
</dbReference>
<organism evidence="2 3">
    <name type="scientific">Persicirhabdus sediminis</name>
    <dbReference type="NCBI Taxonomy" id="454144"/>
    <lineage>
        <taxon>Bacteria</taxon>
        <taxon>Pseudomonadati</taxon>
        <taxon>Verrucomicrobiota</taxon>
        <taxon>Verrucomicrobiia</taxon>
        <taxon>Verrucomicrobiales</taxon>
        <taxon>Verrucomicrobiaceae</taxon>
        <taxon>Persicirhabdus</taxon>
    </lineage>
</organism>
<feature type="transmembrane region" description="Helical" evidence="1">
    <location>
        <begin position="706"/>
        <end position="723"/>
    </location>
</feature>
<dbReference type="RefSeq" id="WP_200309825.1">
    <property type="nucleotide sequence ID" value="NZ_JAENIM010000009.1"/>
</dbReference>
<evidence type="ECO:0000256" key="1">
    <source>
        <dbReference type="SAM" id="Phobius"/>
    </source>
</evidence>
<dbReference type="Pfam" id="PF10101">
    <property type="entry name" value="DUF2339"/>
    <property type="match status" value="2"/>
</dbReference>
<feature type="transmembrane region" description="Helical" evidence="1">
    <location>
        <begin position="422"/>
        <end position="445"/>
    </location>
</feature>
<proteinExistence type="predicted"/>
<feature type="transmembrane region" description="Helical" evidence="1">
    <location>
        <begin position="805"/>
        <end position="823"/>
    </location>
</feature>
<feature type="transmembrane region" description="Helical" evidence="1">
    <location>
        <begin position="682"/>
        <end position="700"/>
    </location>
</feature>
<feature type="transmembrane region" description="Helical" evidence="1">
    <location>
        <begin position="294"/>
        <end position="312"/>
    </location>
</feature>
<gene>
    <name evidence="2" type="ORF">JIN82_01305</name>
</gene>
<dbReference type="PANTHER" id="PTHR38434:SF1">
    <property type="entry name" value="BLL2549 PROTEIN"/>
    <property type="match status" value="1"/>
</dbReference>
<feature type="transmembrane region" description="Helical" evidence="1">
    <location>
        <begin position="632"/>
        <end position="652"/>
    </location>
</feature>
<feature type="transmembrane region" description="Helical" evidence="1">
    <location>
        <begin position="166"/>
        <end position="186"/>
    </location>
</feature>
<feature type="transmembrane region" description="Helical" evidence="1">
    <location>
        <begin position="324"/>
        <end position="345"/>
    </location>
</feature>
<feature type="transmembrane region" description="Helical" evidence="1">
    <location>
        <begin position="481"/>
        <end position="502"/>
    </location>
</feature>
<feature type="transmembrane region" description="Helical" evidence="1">
    <location>
        <begin position="759"/>
        <end position="775"/>
    </location>
</feature>
<feature type="transmembrane region" description="Helical" evidence="1">
    <location>
        <begin position="357"/>
        <end position="376"/>
    </location>
</feature>
<sequence length="943" mass="104918">MNESWAARLDSAETKQKEIIQSATQLQMELDSLRRLYATLSHKESTAVNEDVVSQPDHVKAAVDSLENANASPPPFEAKVPSVEIPPPDINEKTNQGVEIVSLKEAATSEPAAAVDRNPPESSVGMKELEFGKVWFVRIGMLLLLTSFVFLSRYAYVNWIFSSSAWVKLSLFVIAGGALAGLGQLLEKKRSELVNYAHVLVAGGMATIYYAFYAAHFETNLQVYDSALLSSVMMTSWAVVMIFVASFKRSQIIGSFSLLFAYYAVVVNPAGLLAGFSAVLLSTLGMYMSIRHRWLPSSFLVAVFAYATQFFWISYHGDNFSATLVYLFCFLLWAVLMLPCVIASLRNQDASSLNWLIMLNNGAFLASQFFCASLAGPGISIELMLLLTTLVWGGIASYLYIFKKQTGRQIAGIFSYQSLISMTLAIIFAWSGYTRFLAIALSALSCLYSHKYVRSRYAYPASLILLLVSLVYAGIDINQGDAQWISLLALSSIVASYTLTMTQFNKLGIKSTQLIERRIVAVISWLILLYAILTNPWIFSWQVASLLLVALLLDVVKLRKLQVLCDDLATPAGVALFGVSFFAMIGPDQNSVTESIALSAGLIFVAGYLWFTRVGDLNLSYVKISNWFKRETMLAVWLVVSFLFFVEQLPSFGATGKYYLFLCLPLILHSGGEWLGRRSIQVIGLTFYLFALALVQVSYFGVSLSWFSLMFLLGILTLHLGIAERLRCSISRSKLGIVLTVLLTFLIEGHRNVLELNGVYLLCLVAVAMGSLAWWRKDKRFFPVATIVPIAVAILWQIIDNQSFVTGSMLPASLLVLVGWIYCEKYQRLNLGFELGPLLLLVGQLVLLLRYNTALDSWFAGNYAIGWSLMAALQMGLGFVLKSRAFRWSGLVWIALSFAHIVLVDIWSFGALARIFSLLSLGLILLVLGYIYNRYQSIFKKYF</sequence>
<feature type="transmembrane region" description="Helical" evidence="1">
    <location>
        <begin position="514"/>
        <end position="533"/>
    </location>
</feature>
<feature type="transmembrane region" description="Helical" evidence="1">
    <location>
        <begin position="227"/>
        <end position="247"/>
    </location>
</feature>
<feature type="transmembrane region" description="Helical" evidence="1">
    <location>
        <begin position="888"/>
        <end position="909"/>
    </location>
</feature>
<keyword evidence="1" id="KW-1133">Transmembrane helix</keyword>
<dbReference type="Proteomes" id="UP000624703">
    <property type="component" value="Unassembled WGS sequence"/>
</dbReference>
<feature type="transmembrane region" description="Helical" evidence="1">
    <location>
        <begin position="383"/>
        <end position="402"/>
    </location>
</feature>
<dbReference type="EMBL" id="JAENIM010000009">
    <property type="protein sequence ID" value="MBK1789783.1"/>
    <property type="molecule type" value="Genomic_DNA"/>
</dbReference>
<feature type="transmembrane region" description="Helical" evidence="1">
    <location>
        <begin position="259"/>
        <end position="288"/>
    </location>
</feature>
<feature type="transmembrane region" description="Helical" evidence="1">
    <location>
        <begin position="457"/>
        <end position="475"/>
    </location>
</feature>
<feature type="transmembrane region" description="Helical" evidence="1">
    <location>
        <begin position="568"/>
        <end position="586"/>
    </location>
</feature>
<evidence type="ECO:0000313" key="2">
    <source>
        <dbReference type="EMBL" id="MBK1789783.1"/>
    </source>
</evidence>
<comment type="caution">
    <text evidence="2">The sequence shown here is derived from an EMBL/GenBank/DDBJ whole genome shotgun (WGS) entry which is preliminary data.</text>
</comment>